<feature type="transmembrane region" description="Helical" evidence="1">
    <location>
        <begin position="416"/>
        <end position="434"/>
    </location>
</feature>
<organism evidence="3 4">
    <name type="scientific">endosymbiont of Galathealinum brachiosum</name>
    <dbReference type="NCBI Taxonomy" id="2200906"/>
    <lineage>
        <taxon>Bacteria</taxon>
        <taxon>Pseudomonadati</taxon>
        <taxon>Pseudomonadota</taxon>
        <taxon>Gammaproteobacteria</taxon>
        <taxon>sulfur-oxidizing symbionts</taxon>
    </lineage>
</organism>
<proteinExistence type="predicted"/>
<dbReference type="AlphaFoldDB" id="A0A370DGX8"/>
<protein>
    <recommendedName>
        <fullName evidence="2">CHASE2 domain-containing protein</fullName>
    </recommendedName>
</protein>
<keyword evidence="1" id="KW-0472">Membrane</keyword>
<dbReference type="Proteomes" id="UP000254266">
    <property type="component" value="Unassembled WGS sequence"/>
</dbReference>
<name>A0A370DGX8_9GAMM</name>
<feature type="transmembrane region" description="Helical" evidence="1">
    <location>
        <begin position="364"/>
        <end position="384"/>
    </location>
</feature>
<reference evidence="3 4" key="1">
    <citation type="journal article" date="2018" name="ISME J.">
        <title>Endosymbiont genomes yield clues of tubeworm success.</title>
        <authorList>
            <person name="Li Y."/>
            <person name="Liles M.R."/>
            <person name="Halanych K.M."/>
        </authorList>
    </citation>
    <scope>NUCLEOTIDE SEQUENCE [LARGE SCALE GENOMIC DNA]</scope>
    <source>
        <strain evidence="3">A1464</strain>
    </source>
</reference>
<evidence type="ECO:0000256" key="1">
    <source>
        <dbReference type="SAM" id="Phobius"/>
    </source>
</evidence>
<evidence type="ECO:0000313" key="4">
    <source>
        <dbReference type="Proteomes" id="UP000254266"/>
    </source>
</evidence>
<keyword evidence="1" id="KW-1133">Transmembrane helix</keyword>
<dbReference type="Pfam" id="PF05226">
    <property type="entry name" value="CHASE2"/>
    <property type="match status" value="1"/>
</dbReference>
<evidence type="ECO:0000259" key="2">
    <source>
        <dbReference type="SMART" id="SM01080"/>
    </source>
</evidence>
<dbReference type="EMBL" id="QFXC01000008">
    <property type="protein sequence ID" value="RDH84093.1"/>
    <property type="molecule type" value="Genomic_DNA"/>
</dbReference>
<feature type="transmembrane region" description="Helical" evidence="1">
    <location>
        <begin position="391"/>
        <end position="410"/>
    </location>
</feature>
<evidence type="ECO:0000313" key="3">
    <source>
        <dbReference type="EMBL" id="RDH84093.1"/>
    </source>
</evidence>
<sequence>MSINFDNLNFKSITRNILIGIFLVILMQYNKDLSLVKAQQEIGMDFMMQISAGTSVPDGITPYVMLDIDSKTYRSWDEPVLTPHDKLIKLINYSVKGGAVITIVDIDVSVTSERDSTELSKYFVSLAEYLSTSKSQHVFLMKTFKERIDGESPQYRLQRSSELDEIVSSSDYIHWTSPLFELDTDMTVRRWRLVEKTCFNNTPVIIPSAQLLAYALKNETDTGVIYKKLSGFLPDNCKEWQGLVSDSIKFGDATVNLNSDKVLKRIIYEMPWSYQGDYAYPYTSVVQNGNEVSVPLFTALSAGIIANSTSSVDASIVNNRNVIIGASYPGSRDVYSTPLGLMPGSVIVLNSLHSLISYGDIKPVSTWMILLVNIILISIITCLYSFISPIAASLVSGLLTAIVILPAGMLLFKDGIWLDFAVPLIVVQIVEVLARAEMLWLKYKDKQDDNV</sequence>
<keyword evidence="1" id="KW-0812">Transmembrane</keyword>
<feature type="domain" description="CHASE2" evidence="2">
    <location>
        <begin position="36"/>
        <end position="384"/>
    </location>
</feature>
<accession>A0A370DGX8</accession>
<dbReference type="SMART" id="SM01080">
    <property type="entry name" value="CHASE2"/>
    <property type="match status" value="1"/>
</dbReference>
<feature type="transmembrane region" description="Helical" evidence="1">
    <location>
        <begin position="12"/>
        <end position="29"/>
    </location>
</feature>
<dbReference type="InterPro" id="IPR007890">
    <property type="entry name" value="CHASE2"/>
</dbReference>
<comment type="caution">
    <text evidence="3">The sequence shown here is derived from an EMBL/GenBank/DDBJ whole genome shotgun (WGS) entry which is preliminary data.</text>
</comment>
<gene>
    <name evidence="3" type="ORF">DIZ80_08145</name>
</gene>
<keyword evidence="4" id="KW-1185">Reference proteome</keyword>